<protein>
    <submittedName>
        <fullName evidence="2">Uncharacterized protein</fullName>
    </submittedName>
</protein>
<keyword evidence="1" id="KW-0472">Membrane</keyword>
<reference evidence="2 3" key="1">
    <citation type="submission" date="2015-05" db="EMBL/GenBank/DDBJ databases">
        <title>Draft genome sequence of Microvirga vignae strain BR3299, a novel nitrogen fixing bacteria isolated from Brazil semi-aired region.</title>
        <authorList>
            <person name="Zilli J.E."/>
            <person name="Passos S.R."/>
            <person name="Leite J."/>
            <person name="Baldani J.I."/>
            <person name="Xavier G.R."/>
            <person name="Rumjaneck N.G."/>
            <person name="Simoes-Araujo J.L."/>
        </authorList>
    </citation>
    <scope>NUCLEOTIDE SEQUENCE [LARGE SCALE GENOMIC DNA]</scope>
    <source>
        <strain evidence="2 3">BR3299</strain>
    </source>
</reference>
<comment type="caution">
    <text evidence="2">The sequence shown here is derived from an EMBL/GenBank/DDBJ whole genome shotgun (WGS) entry which is preliminary data.</text>
</comment>
<evidence type="ECO:0000256" key="1">
    <source>
        <dbReference type="SAM" id="Phobius"/>
    </source>
</evidence>
<feature type="transmembrane region" description="Helical" evidence="1">
    <location>
        <begin position="31"/>
        <end position="52"/>
    </location>
</feature>
<evidence type="ECO:0000313" key="2">
    <source>
        <dbReference type="EMBL" id="KLK90743.1"/>
    </source>
</evidence>
<name>A0A0H1R6E9_9HYPH</name>
<dbReference type="Proteomes" id="UP000035489">
    <property type="component" value="Unassembled WGS sequence"/>
</dbReference>
<proteinExistence type="predicted"/>
<dbReference type="AlphaFoldDB" id="A0A0H1R6E9"/>
<evidence type="ECO:0000313" key="3">
    <source>
        <dbReference type="Proteomes" id="UP000035489"/>
    </source>
</evidence>
<dbReference type="PATRIC" id="fig|1225564.3.peg.6187"/>
<dbReference type="EMBL" id="LCYG01000067">
    <property type="protein sequence ID" value="KLK90743.1"/>
    <property type="molecule type" value="Genomic_DNA"/>
</dbReference>
<gene>
    <name evidence="2" type="ORF">AA309_23830</name>
</gene>
<accession>A0A0H1R6E9</accession>
<organism evidence="2 3">
    <name type="scientific">Microvirga vignae</name>
    <dbReference type="NCBI Taxonomy" id="1225564"/>
    <lineage>
        <taxon>Bacteria</taxon>
        <taxon>Pseudomonadati</taxon>
        <taxon>Pseudomonadota</taxon>
        <taxon>Alphaproteobacteria</taxon>
        <taxon>Hyphomicrobiales</taxon>
        <taxon>Methylobacteriaceae</taxon>
        <taxon>Microvirga</taxon>
    </lineage>
</organism>
<keyword evidence="1" id="KW-0812">Transmembrane</keyword>
<keyword evidence="1" id="KW-1133">Transmembrane helix</keyword>
<keyword evidence="3" id="KW-1185">Reference proteome</keyword>
<sequence length="66" mass="7669">MQRHNPNLDEHGHKLREANIRLARYERLSRIALVLVLVLNLVVLALVMGHLWDHPWTQESLQSGLP</sequence>